<proteinExistence type="predicted"/>
<evidence type="ECO:0000313" key="3">
    <source>
        <dbReference type="Proteomes" id="UP001642487"/>
    </source>
</evidence>
<evidence type="ECO:0000256" key="1">
    <source>
        <dbReference type="SAM" id="MobiDB-lite"/>
    </source>
</evidence>
<sequence length="70" mass="7757">MEITHNFSFSSLKPESSLIKNKNNKPSFSFSRSPNPRCLEASVTSSQILFATSSIPSQVCHSSGLLWFYG</sequence>
<feature type="compositionally biased region" description="Low complexity" evidence="1">
    <location>
        <begin position="20"/>
        <end position="35"/>
    </location>
</feature>
<accession>A0ABP0Z2M2</accession>
<feature type="compositionally biased region" description="Polar residues" evidence="1">
    <location>
        <begin position="1"/>
        <end position="14"/>
    </location>
</feature>
<reference evidence="2 3" key="1">
    <citation type="submission" date="2024-03" db="EMBL/GenBank/DDBJ databases">
        <authorList>
            <person name="Gkanogiannis A."/>
            <person name="Becerra Lopez-Lavalle L."/>
        </authorList>
    </citation>
    <scope>NUCLEOTIDE SEQUENCE [LARGE SCALE GENOMIC DNA]</scope>
</reference>
<gene>
    <name evidence="2" type="ORF">CITCOLO1_LOCUS19386</name>
</gene>
<protein>
    <submittedName>
        <fullName evidence="2">Uncharacterized protein</fullName>
    </submittedName>
</protein>
<name>A0ABP0Z2M2_9ROSI</name>
<feature type="region of interest" description="Disordered" evidence="1">
    <location>
        <begin position="1"/>
        <end position="35"/>
    </location>
</feature>
<dbReference type="Proteomes" id="UP001642487">
    <property type="component" value="Chromosome 8"/>
</dbReference>
<dbReference type="EMBL" id="OZ021742">
    <property type="protein sequence ID" value="CAK9327019.1"/>
    <property type="molecule type" value="Genomic_DNA"/>
</dbReference>
<organism evidence="2 3">
    <name type="scientific">Citrullus colocynthis</name>
    <name type="common">colocynth</name>
    <dbReference type="NCBI Taxonomy" id="252529"/>
    <lineage>
        <taxon>Eukaryota</taxon>
        <taxon>Viridiplantae</taxon>
        <taxon>Streptophyta</taxon>
        <taxon>Embryophyta</taxon>
        <taxon>Tracheophyta</taxon>
        <taxon>Spermatophyta</taxon>
        <taxon>Magnoliopsida</taxon>
        <taxon>eudicotyledons</taxon>
        <taxon>Gunneridae</taxon>
        <taxon>Pentapetalae</taxon>
        <taxon>rosids</taxon>
        <taxon>fabids</taxon>
        <taxon>Cucurbitales</taxon>
        <taxon>Cucurbitaceae</taxon>
        <taxon>Benincaseae</taxon>
        <taxon>Citrullus</taxon>
    </lineage>
</organism>
<evidence type="ECO:0000313" key="2">
    <source>
        <dbReference type="EMBL" id="CAK9327019.1"/>
    </source>
</evidence>
<keyword evidence="3" id="KW-1185">Reference proteome</keyword>